<sequence length="66" mass="7650">MTDTHELAYKRKAKLRKKHRKVKAELVSDMTNLNIAVRKSRKGKEGKKGVVIFDKDYNGNLLRLPL</sequence>
<organism evidence="1">
    <name type="scientific">virus sp. ctU8j8</name>
    <dbReference type="NCBI Taxonomy" id="2827991"/>
    <lineage>
        <taxon>Viruses</taxon>
    </lineage>
</organism>
<reference evidence="1" key="1">
    <citation type="journal article" date="2021" name="Proc. Natl. Acad. Sci. U.S.A.">
        <title>A Catalog of Tens of Thousands of Viruses from Human Metagenomes Reveals Hidden Associations with Chronic Diseases.</title>
        <authorList>
            <person name="Tisza M.J."/>
            <person name="Buck C.B."/>
        </authorList>
    </citation>
    <scope>NUCLEOTIDE SEQUENCE</scope>
    <source>
        <strain evidence="1">CtU8j8</strain>
    </source>
</reference>
<evidence type="ECO:0000313" key="1">
    <source>
        <dbReference type="EMBL" id="DAF43223.1"/>
    </source>
</evidence>
<name>A0A8S5RXD5_9VIRU</name>
<protein>
    <submittedName>
        <fullName evidence="1">Uncharacterized protein</fullName>
    </submittedName>
</protein>
<accession>A0A8S5RXD5</accession>
<dbReference type="EMBL" id="BK032501">
    <property type="protein sequence ID" value="DAF43223.1"/>
    <property type="molecule type" value="Genomic_DNA"/>
</dbReference>
<proteinExistence type="predicted"/>